<gene>
    <name evidence="3" type="ORF">HT585_27765</name>
</gene>
<feature type="region of interest" description="Disordered" evidence="1">
    <location>
        <begin position="769"/>
        <end position="792"/>
    </location>
</feature>
<reference evidence="3 4" key="1">
    <citation type="submission" date="2020-06" db="EMBL/GenBank/DDBJ databases">
        <authorList>
            <person name="Grouzdev D.S."/>
        </authorList>
    </citation>
    <scope>NUCLEOTIDE SEQUENCE [LARGE SCALE GENOMIC DNA]</scope>
    <source>
        <strain evidence="3 4">HO-A22</strain>
    </source>
</reference>
<dbReference type="Pfam" id="PF00535">
    <property type="entry name" value="Glycos_transf_2"/>
    <property type="match status" value="1"/>
</dbReference>
<dbReference type="SUPFAM" id="SSF53448">
    <property type="entry name" value="Nucleotide-diphospho-sugar transferases"/>
    <property type="match status" value="1"/>
</dbReference>
<evidence type="ECO:0000313" key="3">
    <source>
        <dbReference type="EMBL" id="NVD42674.1"/>
    </source>
</evidence>
<dbReference type="InterPro" id="IPR029044">
    <property type="entry name" value="Nucleotide-diphossugar_trans"/>
</dbReference>
<evidence type="ECO:0000313" key="4">
    <source>
        <dbReference type="Proteomes" id="UP000520198"/>
    </source>
</evidence>
<proteinExistence type="predicted"/>
<protein>
    <submittedName>
        <fullName evidence="3">Glycosyltransferase family 2 protein</fullName>
    </submittedName>
</protein>
<feature type="compositionally biased region" description="Basic and acidic residues" evidence="1">
    <location>
        <begin position="782"/>
        <end position="792"/>
    </location>
</feature>
<keyword evidence="3" id="KW-0808">Transferase</keyword>
<sequence>MSTSTTFTQIPRTISRFTKRGQGVPCIPPAGRALQEGSNLPFSDIKQPSADYPRAKTFRLGSDLAVLIWDLPPVSVSPTQTRPVLTMAKPSVPLVSVTLSLADGQQRTLWAMRTARVPMPAVIATERGDSVAPVNIEPASNLPPLDMEQLFLELAPEARIRFLNILLTTWRSAFKVAGDPYFCLIVEDALNALAPLPRPARITCELGRGRYLIETTINVEFDDKLSIYVAASESVSQLRPKAIVRRRTRGAWQTCHFIAEMPNLSPPLKLVLFSKNGAAIRQLSEREAQCPSLTRWWADNREAVELRELLVQHLATWPNGGPATAIDLQIRAPLKERHVQRAAQQPSGQVDLALALSDSLLVGGWYHDPSSMLAGIDYLQADGKAVPLDGNIYEFPGWAQTQADKSKTDVTGFVARLPLDQPLGPLLQPRFQMRFASGAVKPLIPPPQPFEPALQRNQILRAVPPQHAIDDAFRTILAPALREVEQRLGKTVEVKRTRDYGLPQQAPLVSIVIPLYKVLDFLRFQLSGMATDPWLMENAELVFVLDSPEIQDETEHLLGGLHLLHGFPMRLVVMNRNGGYARACNTGARMARGSMLVMLNSDVVPCDPGWVQTLIAPIMSGNFGAVGPRLIFEDRSLQHAGLYFGRDQRGIWLNHHFHKGMPSNYVPAQLARTVPGVTGACLVTSRDIYDSVGGFTEDYIIGDYEDSDLCLKIRRAGFEIGYEPSACLYHFERQSIRRSQDYMRGVASQYNSWLHTQRWDDDIAALMARDNRSPGSPQSASPDDRTLEWTNA</sequence>
<dbReference type="InterPro" id="IPR001173">
    <property type="entry name" value="Glyco_trans_2-like"/>
</dbReference>
<dbReference type="PANTHER" id="PTHR43179">
    <property type="entry name" value="RHAMNOSYLTRANSFERASE WBBL"/>
    <property type="match status" value="1"/>
</dbReference>
<evidence type="ECO:0000256" key="1">
    <source>
        <dbReference type="SAM" id="MobiDB-lite"/>
    </source>
</evidence>
<dbReference type="EMBL" id="JABWDU010000010">
    <property type="protein sequence ID" value="NVD42674.1"/>
    <property type="molecule type" value="Genomic_DNA"/>
</dbReference>
<evidence type="ECO:0000259" key="2">
    <source>
        <dbReference type="Pfam" id="PF00535"/>
    </source>
</evidence>
<keyword evidence="4" id="KW-1185">Reference proteome</keyword>
<accession>A0A7Y6UR44</accession>
<dbReference type="PANTHER" id="PTHR43179:SF7">
    <property type="entry name" value="RHAMNOSYLTRANSFERASE WBBL"/>
    <property type="match status" value="1"/>
</dbReference>
<dbReference type="AlphaFoldDB" id="A0A7Y6UR44"/>
<dbReference type="GO" id="GO:0016740">
    <property type="term" value="F:transferase activity"/>
    <property type="evidence" value="ECO:0007669"/>
    <property type="project" value="UniProtKB-KW"/>
</dbReference>
<comment type="caution">
    <text evidence="3">The sequence shown here is derived from an EMBL/GenBank/DDBJ whole genome shotgun (WGS) entry which is preliminary data.</text>
</comment>
<name>A0A7Y6UR44_9HYPH</name>
<dbReference type="Proteomes" id="UP000520198">
    <property type="component" value="Unassembled WGS sequence"/>
</dbReference>
<feature type="domain" description="Glycosyltransferase 2-like" evidence="2">
    <location>
        <begin position="510"/>
        <end position="636"/>
    </location>
</feature>
<organism evidence="3 4">
    <name type="scientific">Ensifer oleiphilus</name>
    <dbReference type="NCBI Taxonomy" id="2742698"/>
    <lineage>
        <taxon>Bacteria</taxon>
        <taxon>Pseudomonadati</taxon>
        <taxon>Pseudomonadota</taxon>
        <taxon>Alphaproteobacteria</taxon>
        <taxon>Hyphomicrobiales</taxon>
        <taxon>Rhizobiaceae</taxon>
        <taxon>Sinorhizobium/Ensifer group</taxon>
        <taxon>Ensifer</taxon>
    </lineage>
</organism>
<dbReference type="Gene3D" id="3.90.550.10">
    <property type="entry name" value="Spore Coat Polysaccharide Biosynthesis Protein SpsA, Chain A"/>
    <property type="match status" value="1"/>
</dbReference>